<dbReference type="EMBL" id="SWBR01000004">
    <property type="protein sequence ID" value="TKC06644.1"/>
    <property type="molecule type" value="Genomic_DNA"/>
</dbReference>
<evidence type="ECO:0000256" key="1">
    <source>
        <dbReference type="SAM" id="SignalP"/>
    </source>
</evidence>
<evidence type="ECO:0000313" key="3">
    <source>
        <dbReference type="Proteomes" id="UP000309488"/>
    </source>
</evidence>
<reference evidence="2 3" key="1">
    <citation type="submission" date="2019-04" db="EMBL/GenBank/DDBJ databases">
        <title>Pedobacter sp. RP-3-22 sp. nov., isolated from Arctic soil.</title>
        <authorList>
            <person name="Dahal R.H."/>
            <person name="Kim D.-U."/>
        </authorList>
    </citation>
    <scope>NUCLEOTIDE SEQUENCE [LARGE SCALE GENOMIC DNA]</scope>
    <source>
        <strain evidence="2 3">RP-3-22</strain>
    </source>
</reference>
<dbReference type="OrthoDB" id="1442842at2"/>
<name>A0A4U1CJC2_9SPHI</name>
<keyword evidence="1" id="KW-0732">Signal</keyword>
<protein>
    <recommendedName>
        <fullName evidence="4">DUF4251 domain-containing protein</fullName>
    </recommendedName>
</protein>
<sequence>MKNLFSFLFLLFSVLVTRAQTLPEFNEKPAYYDNKSGKLIELEKSQYNTMAKAKGLFKAEGGFVLNGISSPVKIEAQKELKFIVKVSPNTDPTSVFDLAKFTVRGNQRVFITTIAKSTSTTNSVEKIAYEVSKIKDGYYHLTVRNLANGEYFFGTKDFMFAFSVQ</sequence>
<proteinExistence type="predicted"/>
<dbReference type="AlphaFoldDB" id="A0A4U1CJC2"/>
<dbReference type="RefSeq" id="WP_136842827.1">
    <property type="nucleotide sequence ID" value="NZ_SWBR01000004.1"/>
</dbReference>
<gene>
    <name evidence="2" type="ORF">FA048_15675</name>
</gene>
<evidence type="ECO:0000313" key="2">
    <source>
        <dbReference type="EMBL" id="TKC06644.1"/>
    </source>
</evidence>
<feature type="signal peptide" evidence="1">
    <location>
        <begin position="1"/>
        <end position="19"/>
    </location>
</feature>
<feature type="chain" id="PRO_5021018501" description="DUF4251 domain-containing protein" evidence="1">
    <location>
        <begin position="20"/>
        <end position="165"/>
    </location>
</feature>
<dbReference type="Proteomes" id="UP000309488">
    <property type="component" value="Unassembled WGS sequence"/>
</dbReference>
<keyword evidence="3" id="KW-1185">Reference proteome</keyword>
<evidence type="ECO:0008006" key="4">
    <source>
        <dbReference type="Google" id="ProtNLM"/>
    </source>
</evidence>
<comment type="caution">
    <text evidence="2">The sequence shown here is derived from an EMBL/GenBank/DDBJ whole genome shotgun (WGS) entry which is preliminary data.</text>
</comment>
<accession>A0A4U1CJC2</accession>
<organism evidence="2 3">
    <name type="scientific">Pedobacter polaris</name>
    <dbReference type="NCBI Taxonomy" id="2571273"/>
    <lineage>
        <taxon>Bacteria</taxon>
        <taxon>Pseudomonadati</taxon>
        <taxon>Bacteroidota</taxon>
        <taxon>Sphingobacteriia</taxon>
        <taxon>Sphingobacteriales</taxon>
        <taxon>Sphingobacteriaceae</taxon>
        <taxon>Pedobacter</taxon>
    </lineage>
</organism>